<protein>
    <submittedName>
        <fullName evidence="2">Serine hydrolase</fullName>
    </submittedName>
</protein>
<keyword evidence="4" id="KW-1185">Reference proteome</keyword>
<dbReference type="Proteomes" id="UP001229955">
    <property type="component" value="Chromosome"/>
</dbReference>
<dbReference type="Gene3D" id="3.40.710.10">
    <property type="entry name" value="DD-peptidase/beta-lactamase superfamily"/>
    <property type="match status" value="1"/>
</dbReference>
<dbReference type="GO" id="GO:0016787">
    <property type="term" value="F:hydrolase activity"/>
    <property type="evidence" value="ECO:0007669"/>
    <property type="project" value="UniProtKB-KW"/>
</dbReference>
<accession>A0AA49JU09</accession>
<keyword evidence="2" id="KW-0378">Hydrolase</keyword>
<dbReference type="RefSeq" id="WP_367887553.1">
    <property type="nucleotide sequence ID" value="NZ_CP130612.1"/>
</dbReference>
<dbReference type="EMBL" id="CP130612">
    <property type="protein sequence ID" value="WKW11867.1"/>
    <property type="molecule type" value="Genomic_DNA"/>
</dbReference>
<gene>
    <name evidence="2" type="ORF">Strain138_001135</name>
    <name evidence="3" type="ORF">Strain318_001135</name>
</gene>
<sequence>MRKHPLLLLLGLGVAELSTARLSAAQSQTSLPGGAMSSIAPPARFADPARREKLRTAIPRIDSLMRRFAEQQRVPGWAYGIVIDGRLEHVVAGGLRNVEQRAATDTATVFRIASMSKSFAAVAILQLRDAGKLSLDDPAERYVPELGSLRYASGDAPKITIRHLLTHSAGFPEDNPWGDQQLDASEEAFSAMMRSGIPFSTTPGTAYEYSNYGFAILGRVVRNVAGMPYAQYLRERILLPLGMRHTYLESADVPAERLAYGYRLEDGSWKLEPPLPDGAFGVMGGMLTTPADLSRWVAFMLDAWPSRDGADAGPLSRSSRREMQQIQRYSGLSTFVNAGSIASNAGGYGYGLRVSENCDIRVNVSHTGGLPGYGSIMRWLPEEGVGIIALGSLTYTPWTPIVEQAITMLRETGGLVRRELQPAPVLETRRAQVTRLVQQWSTPLADSLAAMNLFRDESAERRQALIATRVREAGGECRNEGPFVVENALRGRWRMRCARGDLLVGITLAPTEPATVQLLNVQAIRPESELRPAATCRRQN</sequence>
<dbReference type="PANTHER" id="PTHR46825:SF9">
    <property type="entry name" value="BETA-LACTAMASE-RELATED DOMAIN-CONTAINING PROTEIN"/>
    <property type="match status" value="1"/>
</dbReference>
<dbReference type="AlphaFoldDB" id="A0AA49JU09"/>
<organism evidence="2">
    <name type="scientific">Pseudogemmatithrix spongiicola</name>
    <dbReference type="NCBI Taxonomy" id="3062599"/>
    <lineage>
        <taxon>Bacteria</taxon>
        <taxon>Pseudomonadati</taxon>
        <taxon>Gemmatimonadota</taxon>
        <taxon>Gemmatimonadia</taxon>
        <taxon>Gemmatimonadales</taxon>
        <taxon>Gemmatimonadaceae</taxon>
        <taxon>Pseudogemmatithrix</taxon>
    </lineage>
</organism>
<dbReference type="Pfam" id="PF00144">
    <property type="entry name" value="Beta-lactamase"/>
    <property type="match status" value="1"/>
</dbReference>
<feature type="domain" description="Beta-lactamase-related" evidence="1">
    <location>
        <begin position="61"/>
        <end position="396"/>
    </location>
</feature>
<accession>A0AA49JZR7</accession>
<dbReference type="InterPro" id="IPR050491">
    <property type="entry name" value="AmpC-like"/>
</dbReference>
<proteinExistence type="predicted"/>
<name>A0AA49JU09_9BACT</name>
<dbReference type="KEGG" id="pspc:Strain318_001135"/>
<evidence type="ECO:0000313" key="4">
    <source>
        <dbReference type="Proteomes" id="UP001229955"/>
    </source>
</evidence>
<reference evidence="2" key="1">
    <citation type="submission" date="2023-07" db="EMBL/GenBank/DDBJ databases">
        <authorList>
            <person name="Haufschild T."/>
            <person name="Kallscheuer N."/>
            <person name="Hammer J."/>
            <person name="Kohn T."/>
            <person name="Kabuu M."/>
            <person name="Jogler M."/>
            <person name="Wohfarth N."/>
            <person name="Heuer A."/>
            <person name="Rohde M."/>
            <person name="van Teeseling M.C.F."/>
            <person name="Jogler C."/>
        </authorList>
    </citation>
    <scope>NUCLEOTIDE SEQUENCE</scope>
    <source>
        <strain evidence="2">Strain 138</strain>
        <strain evidence="3">Strain 318</strain>
    </source>
</reference>
<evidence type="ECO:0000313" key="3">
    <source>
        <dbReference type="EMBL" id="WKW14777.1"/>
    </source>
</evidence>
<evidence type="ECO:0000313" key="2">
    <source>
        <dbReference type="EMBL" id="WKW11867.1"/>
    </source>
</evidence>
<evidence type="ECO:0000259" key="1">
    <source>
        <dbReference type="Pfam" id="PF00144"/>
    </source>
</evidence>
<dbReference type="InterPro" id="IPR012338">
    <property type="entry name" value="Beta-lactam/transpept-like"/>
</dbReference>
<dbReference type="PANTHER" id="PTHR46825">
    <property type="entry name" value="D-ALANYL-D-ALANINE-CARBOXYPEPTIDASE/ENDOPEPTIDASE AMPH"/>
    <property type="match status" value="1"/>
</dbReference>
<dbReference type="SUPFAM" id="SSF56601">
    <property type="entry name" value="beta-lactamase/transpeptidase-like"/>
    <property type="match status" value="1"/>
</dbReference>
<dbReference type="InterPro" id="IPR001466">
    <property type="entry name" value="Beta-lactam-related"/>
</dbReference>
<dbReference type="EMBL" id="CP130613">
    <property type="protein sequence ID" value="WKW14777.1"/>
    <property type="molecule type" value="Genomic_DNA"/>
</dbReference>